<evidence type="ECO:0000256" key="2">
    <source>
        <dbReference type="ARBA" id="ARBA00022574"/>
    </source>
</evidence>
<dbReference type="SUPFAM" id="SSF56112">
    <property type="entry name" value="Protein kinase-like (PK-like)"/>
    <property type="match status" value="1"/>
</dbReference>
<evidence type="ECO:0000256" key="7">
    <source>
        <dbReference type="ARBA" id="ARBA00023242"/>
    </source>
</evidence>
<dbReference type="AlphaFoldDB" id="A0AAW1GX77"/>
<keyword evidence="13" id="KW-1185">Reference proteome</keyword>
<evidence type="ECO:0000256" key="10">
    <source>
        <dbReference type="SAM" id="MobiDB-lite"/>
    </source>
</evidence>
<dbReference type="InterPro" id="IPR044630">
    <property type="entry name" value="SPA1/2/3/4"/>
</dbReference>
<feature type="compositionally biased region" description="Polar residues" evidence="10">
    <location>
        <begin position="147"/>
        <end position="160"/>
    </location>
</feature>
<keyword evidence="7" id="KW-0539">Nucleus</keyword>
<feature type="region of interest" description="Disordered" evidence="10">
    <location>
        <begin position="147"/>
        <end position="166"/>
    </location>
</feature>
<evidence type="ECO:0000313" key="13">
    <source>
        <dbReference type="Proteomes" id="UP001443914"/>
    </source>
</evidence>
<dbReference type="PROSITE" id="PS00678">
    <property type="entry name" value="WD_REPEATS_1"/>
    <property type="match status" value="2"/>
</dbReference>
<evidence type="ECO:0000256" key="8">
    <source>
        <dbReference type="ARBA" id="ARBA00084091"/>
    </source>
</evidence>
<dbReference type="SUPFAM" id="SSF50978">
    <property type="entry name" value="WD40 repeat-like"/>
    <property type="match status" value="1"/>
</dbReference>
<feature type="repeat" description="WD" evidence="9">
    <location>
        <begin position="727"/>
        <end position="769"/>
    </location>
</feature>
<dbReference type="Gene3D" id="2.130.10.10">
    <property type="entry name" value="YVTN repeat-like/Quinoprotein amine dehydrogenase"/>
    <property type="match status" value="1"/>
</dbReference>
<keyword evidence="6" id="KW-0175">Coiled coil</keyword>
<dbReference type="PROSITE" id="PS50294">
    <property type="entry name" value="WD_REPEATS_REGION"/>
    <property type="match status" value="1"/>
</dbReference>
<dbReference type="PROSITE" id="PS50082">
    <property type="entry name" value="WD_REPEATS_2"/>
    <property type="match status" value="3"/>
</dbReference>
<evidence type="ECO:0000256" key="4">
    <source>
        <dbReference type="ARBA" id="ARBA00022737"/>
    </source>
</evidence>
<dbReference type="GO" id="GO:0042802">
    <property type="term" value="F:identical protein binding"/>
    <property type="evidence" value="ECO:0007669"/>
    <property type="project" value="UniProtKB-ARBA"/>
</dbReference>
<dbReference type="GO" id="GO:0009640">
    <property type="term" value="P:photomorphogenesis"/>
    <property type="evidence" value="ECO:0007669"/>
    <property type="project" value="InterPro"/>
</dbReference>
<dbReference type="InterPro" id="IPR011009">
    <property type="entry name" value="Kinase-like_dom_sf"/>
</dbReference>
<protein>
    <recommendedName>
        <fullName evidence="11">Protein kinase domain-containing protein</fullName>
    </recommendedName>
</protein>
<dbReference type="SMART" id="SM00320">
    <property type="entry name" value="WD40"/>
    <property type="match status" value="7"/>
</dbReference>
<gene>
    <name evidence="12" type="ORF">RND81_13G055700</name>
</gene>
<keyword evidence="3" id="KW-0808">Transferase</keyword>
<evidence type="ECO:0000256" key="9">
    <source>
        <dbReference type="PROSITE-ProRule" id="PRU00221"/>
    </source>
</evidence>
<dbReference type="GO" id="GO:0005634">
    <property type="term" value="C:nucleus"/>
    <property type="evidence" value="ECO:0007669"/>
    <property type="project" value="UniProtKB-SubCell"/>
</dbReference>
<dbReference type="GO" id="GO:0005524">
    <property type="term" value="F:ATP binding"/>
    <property type="evidence" value="ECO:0007669"/>
    <property type="project" value="InterPro"/>
</dbReference>
<dbReference type="GO" id="GO:0004672">
    <property type="term" value="F:protein kinase activity"/>
    <property type="evidence" value="ECO:0007669"/>
    <property type="project" value="InterPro"/>
</dbReference>
<evidence type="ECO:0000256" key="6">
    <source>
        <dbReference type="ARBA" id="ARBA00023054"/>
    </source>
</evidence>
<comment type="subcellular location">
    <subcellularLocation>
        <location evidence="1">Nucleus</location>
    </subcellularLocation>
</comment>
<reference evidence="12 13" key="1">
    <citation type="submission" date="2024-03" db="EMBL/GenBank/DDBJ databases">
        <title>WGS assembly of Saponaria officinalis var. Norfolk2.</title>
        <authorList>
            <person name="Jenkins J."/>
            <person name="Shu S."/>
            <person name="Grimwood J."/>
            <person name="Barry K."/>
            <person name="Goodstein D."/>
            <person name="Schmutz J."/>
            <person name="Leebens-Mack J."/>
            <person name="Osbourn A."/>
        </authorList>
    </citation>
    <scope>NUCLEOTIDE SEQUENCE [LARGE SCALE GENOMIC DNA]</scope>
    <source>
        <strain evidence="13">cv. Norfolk2</strain>
        <strain evidence="12">JIC</strain>
        <tissue evidence="12">Leaf</tissue>
    </source>
</reference>
<keyword evidence="2 9" id="KW-0853">WD repeat</keyword>
<dbReference type="PROSITE" id="PS50011">
    <property type="entry name" value="PROTEIN_KINASE_DOM"/>
    <property type="match status" value="1"/>
</dbReference>
<evidence type="ECO:0000256" key="1">
    <source>
        <dbReference type="ARBA" id="ARBA00004123"/>
    </source>
</evidence>
<dbReference type="PANTHER" id="PTHR44218">
    <property type="entry name" value="PROTEIN SPA1-RELATED 2"/>
    <property type="match status" value="1"/>
</dbReference>
<dbReference type="PRINTS" id="PR00320">
    <property type="entry name" value="GPROTEINBRPT"/>
</dbReference>
<accession>A0AAW1GX77</accession>
<dbReference type="InterPro" id="IPR036322">
    <property type="entry name" value="WD40_repeat_dom_sf"/>
</dbReference>
<name>A0AAW1GX77_SAPOF</name>
<feature type="repeat" description="WD" evidence="9">
    <location>
        <begin position="856"/>
        <end position="896"/>
    </location>
</feature>
<dbReference type="Gene3D" id="1.10.510.10">
    <property type="entry name" value="Transferase(Phosphotransferase) domain 1"/>
    <property type="match status" value="1"/>
</dbReference>
<proteinExistence type="predicted"/>
<evidence type="ECO:0000256" key="3">
    <source>
        <dbReference type="ARBA" id="ARBA00022679"/>
    </source>
</evidence>
<evidence type="ECO:0000259" key="11">
    <source>
        <dbReference type="PROSITE" id="PS50011"/>
    </source>
</evidence>
<dbReference type="Proteomes" id="UP001443914">
    <property type="component" value="Unassembled WGS sequence"/>
</dbReference>
<dbReference type="PANTHER" id="PTHR44218:SF6">
    <property type="entry name" value="PROTEIN SUPPRESSOR OF PHYA-105 1"/>
    <property type="match status" value="1"/>
</dbReference>
<dbReference type="FunFam" id="2.130.10.10:FF:000090">
    <property type="entry name" value="E3 ubiquitin-protein ligase RFWD2 isoform X1"/>
    <property type="match status" value="1"/>
</dbReference>
<dbReference type="InterPro" id="IPR020472">
    <property type="entry name" value="WD40_PAC1"/>
</dbReference>
<evidence type="ECO:0000313" key="12">
    <source>
        <dbReference type="EMBL" id="KAK9668370.1"/>
    </source>
</evidence>
<dbReference type="InterPro" id="IPR001680">
    <property type="entry name" value="WD40_rpt"/>
</dbReference>
<dbReference type="Pfam" id="PF00400">
    <property type="entry name" value="WD40"/>
    <property type="match status" value="3"/>
</dbReference>
<dbReference type="InterPro" id="IPR000719">
    <property type="entry name" value="Prot_kinase_dom"/>
</dbReference>
<keyword evidence="8" id="KW-0607">Phytochrome signaling pathway</keyword>
<dbReference type="InterPro" id="IPR015943">
    <property type="entry name" value="WD40/YVTN_repeat-like_dom_sf"/>
</dbReference>
<dbReference type="GO" id="GO:0009585">
    <property type="term" value="P:red, far-red light phototransduction"/>
    <property type="evidence" value="ECO:0007669"/>
    <property type="project" value="UniProtKB-KW"/>
</dbReference>
<comment type="caution">
    <text evidence="12">The sequence shown here is derived from an EMBL/GenBank/DDBJ whole genome shotgun (WGS) entry which is preliminary data.</text>
</comment>
<feature type="repeat" description="WD" evidence="9">
    <location>
        <begin position="770"/>
        <end position="812"/>
    </location>
</feature>
<keyword evidence="5" id="KW-0833">Ubl conjugation pathway</keyword>
<dbReference type="EMBL" id="JBDFQZ010000013">
    <property type="protein sequence ID" value="KAK9668371.1"/>
    <property type="molecule type" value="Genomic_DNA"/>
</dbReference>
<evidence type="ECO:0000256" key="5">
    <source>
        <dbReference type="ARBA" id="ARBA00022786"/>
    </source>
</evidence>
<feature type="domain" description="Protein kinase" evidence="11">
    <location>
        <begin position="1"/>
        <end position="502"/>
    </location>
</feature>
<dbReference type="InterPro" id="IPR019775">
    <property type="entry name" value="WD40_repeat_CS"/>
</dbReference>
<organism evidence="12 13">
    <name type="scientific">Saponaria officinalis</name>
    <name type="common">Common soapwort</name>
    <name type="synonym">Lychnis saponaria</name>
    <dbReference type="NCBI Taxonomy" id="3572"/>
    <lineage>
        <taxon>Eukaryota</taxon>
        <taxon>Viridiplantae</taxon>
        <taxon>Streptophyta</taxon>
        <taxon>Embryophyta</taxon>
        <taxon>Tracheophyta</taxon>
        <taxon>Spermatophyta</taxon>
        <taxon>Magnoliopsida</taxon>
        <taxon>eudicotyledons</taxon>
        <taxon>Gunneridae</taxon>
        <taxon>Pentapetalae</taxon>
        <taxon>Caryophyllales</taxon>
        <taxon>Caryophyllaceae</taxon>
        <taxon>Caryophylleae</taxon>
        <taxon>Saponaria</taxon>
    </lineage>
</organism>
<keyword evidence="4" id="KW-0677">Repeat</keyword>
<sequence>MDEVDMEGSGTVSRVDDVRAQYKEGEFLTESRNVESSERVILRDEDLQKSSVRQFMDLLDGKNPSSSVNLVEGGEGRVQELTLGHCHSGFELLNDGQMMEEMLNKGQLGHQPKVAFETENSVKHPNQKDKSPMTSTSDVLARERPCQNANLNPNSSTYNEGHNFPRDAVSSGGMRMKIISKSTGYLEYFVKNTLKGKGIFCKGPISVGAESNGRESPSISLPPVNFRKESIIPSPHGSSTRDLTQSCAFPDDGVNLREWMRSGRLEKVGAMRIFKEILDLVHFLHSDGRVLVDLRPSCFRLLPLRKIRFCGRLSISVEMSESIMHKEVLKSQSHKRLHEQGMSSFSDLGAKHQRATGSALFFKRRPQFEQLRGPTPVTNEFDANVAGSVDSKTRVSLSRRQHAFSVVDQLEEKWYSTPEEIFGRGCTSSSNIYCLGVFLFELLSNFGSEELHAAAMSDLHHRILPPNFLSENPKEAGFCLWLLHPEPSLRPKASDILQSEVIRGIQDICGYDASLIDQSEGDSELLLHFLMSMNEQKQNQASKLMLDLGCIEADIQELEKRHLSETSISLANSYDDFLYPREIGFPCNRDIRDARISNNVAHLEKAYFLARSHMHDSVSEFVRREDSDLLENRENWRVGTSDEQHEGLDERVAFFDGLCKYARYNKLEVRGTLRNREITNSINVICSLSFDRDEDYFAAAGVSKKIKIFDFHALCDDSVDIHYPMIEMSNTSKLSCVCWNNYVRNYLASTDYDGIVKLWDASTGQAFSQYAEHEKRAWSVDFSTLDPTKLASGSDDCSVKLWSINEKNCLRTIRNIANVCCVQFSAHSSHLLAYGSADYKIYCYDLRNTNVPWCVLAGHDKAVSFVKFIDSGTLVSASTDNTLKIWDLNRSSSVGLSLNACSLTLKGHTNEKNFVGLSVSDGYIACGSESNEVYTYYKSLPMPITSHKFGSIDPISGKETDDENGQFVSNVCWKGNSDMLVAANSTGCIKVLQMV</sequence>
<dbReference type="EMBL" id="JBDFQZ010000013">
    <property type="protein sequence ID" value="KAK9668370.1"/>
    <property type="molecule type" value="Genomic_DNA"/>
</dbReference>